<dbReference type="PANTHER" id="PTHR43603">
    <property type="entry name" value="COBW DOMAIN-CONTAINING PROTEIN DDB_G0274527"/>
    <property type="match status" value="1"/>
</dbReference>
<feature type="region of interest" description="Disordered" evidence="1">
    <location>
        <begin position="1"/>
        <end position="103"/>
    </location>
</feature>
<dbReference type="Pfam" id="PF02492">
    <property type="entry name" value="cobW"/>
    <property type="match status" value="1"/>
</dbReference>
<keyword evidence="4" id="KW-1185">Reference proteome</keyword>
<dbReference type="GeneID" id="25742194"/>
<dbReference type="InterPro" id="IPR027417">
    <property type="entry name" value="P-loop_NTPase"/>
</dbReference>
<protein>
    <recommendedName>
        <fullName evidence="2">CobW/HypB/UreG nucleotide-binding domain-containing protein</fullName>
    </recommendedName>
</protein>
<dbReference type="KEGG" id="mng:MNEG_9319"/>
<feature type="compositionally biased region" description="Low complexity" evidence="1">
    <location>
        <begin position="14"/>
        <end position="53"/>
    </location>
</feature>
<dbReference type="STRING" id="145388.A0A0D2JGZ9"/>
<dbReference type="EMBL" id="KK102114">
    <property type="protein sequence ID" value="KIY98642.1"/>
    <property type="molecule type" value="Genomic_DNA"/>
</dbReference>
<dbReference type="InterPro" id="IPR051927">
    <property type="entry name" value="Zn_Chap_cDPG_Synth"/>
</dbReference>
<dbReference type="OrthoDB" id="272672at2759"/>
<dbReference type="InterPro" id="IPR003495">
    <property type="entry name" value="CobW/HypB/UreG_nucleotide-bd"/>
</dbReference>
<sequence>MKPGKAAAKHRKPSAAATSTFTSAAAKKRPAAAAPAAEPSAKCAVAAAAPLPAGNKTQERRDNKRRRKRSSGKSRMALDESAAPAVAEGAEQGAARAPPPPADRRLPVTLLSGFLGAGKTTLLKKILANTQGMRVAVIVNDMAELNIDAALVAGSKLVAAKEDLVQLQNGCICCTLRGDLLQEVAALAAAGNVDYLVIESTGISEPMQVAETFAMELDAPMLAELKARGLKLPPPPASLTAPQKPAADAVVVNTATAPAARGEGEAAADAEVVIHEGGDDGAEDAAGGGGGVSLSDFSRLDTCVTVVDAAKFFDDLQSIEELADRYGTDAVPEGDDRSLAALLVEQEPTNLSDDEQPQQHYLQQQRTTIMQAQAFAATMSLLTPTPPCSHPAPPPPFPCQVEFADVLIINKADVMAAQPPKERERLRRVLRQLNPSAAVLEATRCDVDLRQIINTGRFDIDKV</sequence>
<evidence type="ECO:0000259" key="2">
    <source>
        <dbReference type="Pfam" id="PF02492"/>
    </source>
</evidence>
<accession>A0A0D2JGZ9</accession>
<dbReference type="RefSeq" id="XP_013897662.1">
    <property type="nucleotide sequence ID" value="XM_014042208.1"/>
</dbReference>
<evidence type="ECO:0000256" key="1">
    <source>
        <dbReference type="SAM" id="MobiDB-lite"/>
    </source>
</evidence>
<evidence type="ECO:0000313" key="4">
    <source>
        <dbReference type="Proteomes" id="UP000054498"/>
    </source>
</evidence>
<name>A0A0D2JGZ9_9CHLO</name>
<feature type="compositionally biased region" description="Low complexity" evidence="1">
    <location>
        <begin position="82"/>
        <end position="96"/>
    </location>
</feature>
<organism evidence="3 4">
    <name type="scientific">Monoraphidium neglectum</name>
    <dbReference type="NCBI Taxonomy" id="145388"/>
    <lineage>
        <taxon>Eukaryota</taxon>
        <taxon>Viridiplantae</taxon>
        <taxon>Chlorophyta</taxon>
        <taxon>core chlorophytes</taxon>
        <taxon>Chlorophyceae</taxon>
        <taxon>CS clade</taxon>
        <taxon>Sphaeropleales</taxon>
        <taxon>Selenastraceae</taxon>
        <taxon>Monoraphidium</taxon>
    </lineage>
</organism>
<proteinExistence type="predicted"/>
<feature type="domain" description="CobW/HypB/UreG nucleotide-binding" evidence="2">
    <location>
        <begin position="107"/>
        <end position="218"/>
    </location>
</feature>
<dbReference type="SUPFAM" id="SSF52540">
    <property type="entry name" value="P-loop containing nucleoside triphosphate hydrolases"/>
    <property type="match status" value="1"/>
</dbReference>
<dbReference type="Proteomes" id="UP000054498">
    <property type="component" value="Unassembled WGS sequence"/>
</dbReference>
<dbReference type="AlphaFoldDB" id="A0A0D2JGZ9"/>
<dbReference type="Gene3D" id="3.40.50.300">
    <property type="entry name" value="P-loop containing nucleotide triphosphate hydrolases"/>
    <property type="match status" value="1"/>
</dbReference>
<evidence type="ECO:0000313" key="3">
    <source>
        <dbReference type="EMBL" id="KIY98642.1"/>
    </source>
</evidence>
<dbReference type="PANTHER" id="PTHR43603:SF1">
    <property type="entry name" value="ZINC-REGULATED GTPASE METALLOPROTEIN ACTIVATOR 1"/>
    <property type="match status" value="1"/>
</dbReference>
<dbReference type="CDD" id="cd03112">
    <property type="entry name" value="CobW-like"/>
    <property type="match status" value="1"/>
</dbReference>
<reference evidence="3 4" key="1">
    <citation type="journal article" date="2013" name="BMC Genomics">
        <title>Reconstruction of the lipid metabolism for the microalga Monoraphidium neglectum from its genome sequence reveals characteristics suitable for biofuel production.</title>
        <authorList>
            <person name="Bogen C."/>
            <person name="Al-Dilaimi A."/>
            <person name="Albersmeier A."/>
            <person name="Wichmann J."/>
            <person name="Grundmann M."/>
            <person name="Rupp O."/>
            <person name="Lauersen K.J."/>
            <person name="Blifernez-Klassen O."/>
            <person name="Kalinowski J."/>
            <person name="Goesmann A."/>
            <person name="Mussgnug J.H."/>
            <person name="Kruse O."/>
        </authorList>
    </citation>
    <scope>NUCLEOTIDE SEQUENCE [LARGE SCALE GENOMIC DNA]</scope>
    <source>
        <strain evidence="3 4">SAG 48.87</strain>
    </source>
</reference>
<feature type="compositionally biased region" description="Basic residues" evidence="1">
    <location>
        <begin position="63"/>
        <end position="72"/>
    </location>
</feature>
<gene>
    <name evidence="3" type="ORF">MNEG_9319</name>
</gene>